<dbReference type="Gene3D" id="3.30.70.270">
    <property type="match status" value="1"/>
</dbReference>
<feature type="domain" description="UmuC" evidence="7">
    <location>
        <begin position="258"/>
        <end position="460"/>
    </location>
</feature>
<feature type="region of interest" description="Disordered" evidence="5">
    <location>
        <begin position="607"/>
        <end position="683"/>
    </location>
</feature>
<dbReference type="Gene3D" id="1.20.58.1280">
    <property type="entry name" value="DNA repair protein Rev1, C-terminal domain"/>
    <property type="match status" value="1"/>
</dbReference>
<evidence type="ECO:0008006" key="10">
    <source>
        <dbReference type="Google" id="ProtNLM"/>
    </source>
</evidence>
<evidence type="ECO:0000256" key="1">
    <source>
        <dbReference type="ARBA" id="ARBA00004173"/>
    </source>
</evidence>
<dbReference type="SMART" id="SM00292">
    <property type="entry name" value="BRCT"/>
    <property type="match status" value="1"/>
</dbReference>
<comment type="caution">
    <text evidence="8">The sequence shown here is derived from an EMBL/GenBank/DDBJ whole genome shotgun (WGS) entry which is preliminary data.</text>
</comment>
<keyword evidence="4" id="KW-0496">Mitochondrion</keyword>
<dbReference type="GO" id="GO:0003887">
    <property type="term" value="F:DNA-directed DNA polymerase activity"/>
    <property type="evidence" value="ECO:0007669"/>
    <property type="project" value="InterPro"/>
</dbReference>
<evidence type="ECO:0000256" key="2">
    <source>
        <dbReference type="ARBA" id="ARBA00022634"/>
    </source>
</evidence>
<dbReference type="FunFam" id="3.30.70.270:FF:000040">
    <property type="entry name" value="DNA repair protein REV1"/>
    <property type="match status" value="1"/>
</dbReference>
<dbReference type="EMBL" id="CALLCH030000015">
    <property type="protein sequence ID" value="CAI4216591.1"/>
    <property type="molecule type" value="Genomic_DNA"/>
</dbReference>
<dbReference type="SUPFAM" id="SSF56672">
    <property type="entry name" value="DNA/RNA polymerases"/>
    <property type="match status" value="1"/>
</dbReference>
<evidence type="ECO:0000256" key="3">
    <source>
        <dbReference type="ARBA" id="ARBA00022679"/>
    </source>
</evidence>
<dbReference type="GO" id="GO:0005739">
    <property type="term" value="C:mitochondrion"/>
    <property type="evidence" value="ECO:0007669"/>
    <property type="project" value="UniProtKB-SubCell"/>
</dbReference>
<dbReference type="InterPro" id="IPR043128">
    <property type="entry name" value="Rev_trsase/Diguanyl_cyclase"/>
</dbReference>
<dbReference type="PROSITE" id="PS50172">
    <property type="entry name" value="BRCT"/>
    <property type="match status" value="1"/>
</dbReference>
<dbReference type="InterPro" id="IPR038401">
    <property type="entry name" value="Rev1_C_sf"/>
</dbReference>
<dbReference type="GO" id="GO:0005634">
    <property type="term" value="C:nucleus"/>
    <property type="evidence" value="ECO:0007669"/>
    <property type="project" value="TreeGrafter"/>
</dbReference>
<feature type="region of interest" description="Disordered" evidence="5">
    <location>
        <begin position="695"/>
        <end position="737"/>
    </location>
</feature>
<dbReference type="Pfam" id="PF21999">
    <property type="entry name" value="IMS_HHH_1"/>
    <property type="match status" value="1"/>
</dbReference>
<proteinExistence type="predicted"/>
<dbReference type="Gene3D" id="6.10.250.1630">
    <property type="match status" value="2"/>
</dbReference>
<feature type="compositionally biased region" description="Basic and acidic residues" evidence="5">
    <location>
        <begin position="716"/>
        <end position="729"/>
    </location>
</feature>
<dbReference type="InterPro" id="IPR053848">
    <property type="entry name" value="IMS_HHH_1"/>
</dbReference>
<sequence>MFTLSVNLDAQLRNSSSDLPQIFKGVVAHVSGYTQPPLHVLHKELVKHGAAFLQYLDSKTMATHIIASSLTPKKAVEFARYRIVKPAWVTDSIKAGKLLPWSDYRVVDEGPRQKVLRFDGSNIISQNNSQRKTGYREQTQNSFYNSQFEKILPRSNGTPRSALPSEAAKAGENQSLADAEQLKTLTSEEYNAWLLTDPHIRKSSSANPNFLAQFYSESRLHHLSTWKAELKSKMQRMANERGTGPKSVKRAPGSRRYVIHVDFDSFFCAVSLKKHPEYAEKPVVVAHGSGTGSEIASCNYPARSHGVKNGMWMKRALELCPTLKVLPYDFPAYEDASQQFYEAILDVGGVVQSVSIDEALIDITAIVMRNCVSSGKGVDEGSLWREQDAADQIATKLRAQVKESTGCAVSVGIGANILLAKVALRKAKPNGQYQIRPEETLSLLASKLEELGVKYVKDLRATSKERLTAFLGPKTGERLWEYARGINKAEPRGSLHPALARARYYESDPKAKTPLNVSGTQFILPSNPDPEVVAQLPLDIRSRLMGQGSKSPSASQQNSPSVKPKQPVQPAAPDLGEPLPSQIDPEVFNALPDDMKAEVLLAYRRPEPAAGPSRSPHPIRTATPEETSDTDKKGGRLGWGKTAERQRDTQAGLMQTNFMGREDPVPNAAESDSEELDPDILAELPEDVRKEVLEDHRRRRLARKSGLNVNRPNRRPNTETEHPPRDRQAKIAFPPPPPKMTFGSSGITSAQGVKDMLDAWHAKTSASGPHRADVQMLEKYLCQVVVEERNMEKAISIVKYLDWILQEDETDGKAKQAWVKASASVKEAVQAAARQRGLRG</sequence>
<feature type="domain" description="BRCT" evidence="6">
    <location>
        <begin position="18"/>
        <end position="106"/>
    </location>
</feature>
<dbReference type="Pfam" id="PF16589">
    <property type="entry name" value="BRCT_2"/>
    <property type="match status" value="1"/>
</dbReference>
<name>A0A9P1H614_9PEZI</name>
<dbReference type="PANTHER" id="PTHR45990:SF1">
    <property type="entry name" value="DNA REPAIR PROTEIN REV1"/>
    <property type="match status" value="1"/>
</dbReference>
<dbReference type="Gene3D" id="6.10.250.1490">
    <property type="match status" value="1"/>
</dbReference>
<keyword evidence="9" id="KW-1185">Reference proteome</keyword>
<feature type="region of interest" description="Disordered" evidence="5">
    <location>
        <begin position="544"/>
        <end position="587"/>
    </location>
</feature>
<dbReference type="Proteomes" id="UP000838763">
    <property type="component" value="Unassembled WGS sequence"/>
</dbReference>
<dbReference type="PROSITE" id="PS50173">
    <property type="entry name" value="UMUC"/>
    <property type="match status" value="1"/>
</dbReference>
<organism evidence="8 9">
    <name type="scientific">Parascedosporium putredinis</name>
    <dbReference type="NCBI Taxonomy" id="1442378"/>
    <lineage>
        <taxon>Eukaryota</taxon>
        <taxon>Fungi</taxon>
        <taxon>Dikarya</taxon>
        <taxon>Ascomycota</taxon>
        <taxon>Pezizomycotina</taxon>
        <taxon>Sordariomycetes</taxon>
        <taxon>Hypocreomycetidae</taxon>
        <taxon>Microascales</taxon>
        <taxon>Microascaceae</taxon>
        <taxon>Parascedosporium</taxon>
    </lineage>
</organism>
<dbReference type="InterPro" id="IPR036420">
    <property type="entry name" value="BRCT_dom_sf"/>
</dbReference>
<dbReference type="PANTHER" id="PTHR45990">
    <property type="entry name" value="DNA REPAIR PROTEIN REV1"/>
    <property type="match status" value="1"/>
</dbReference>
<dbReference type="GO" id="GO:0070987">
    <property type="term" value="P:error-free translesion synthesis"/>
    <property type="evidence" value="ECO:0007669"/>
    <property type="project" value="TreeGrafter"/>
</dbReference>
<keyword evidence="2" id="KW-0237">DNA synthesis</keyword>
<dbReference type="InterPro" id="IPR043502">
    <property type="entry name" value="DNA/RNA_pol_sf"/>
</dbReference>
<feature type="compositionally biased region" description="Acidic residues" evidence="5">
    <location>
        <begin position="671"/>
        <end position="680"/>
    </location>
</feature>
<protein>
    <recommendedName>
        <fullName evidence="10">DNA repair protein REV1</fullName>
    </recommendedName>
</protein>
<dbReference type="Gene3D" id="3.40.1170.60">
    <property type="match status" value="1"/>
</dbReference>
<dbReference type="GO" id="GO:0042276">
    <property type="term" value="P:error-prone translesion synthesis"/>
    <property type="evidence" value="ECO:0007669"/>
    <property type="project" value="TreeGrafter"/>
</dbReference>
<keyword evidence="3" id="KW-0808">Transferase</keyword>
<feature type="region of interest" description="Disordered" evidence="5">
    <location>
        <begin position="153"/>
        <end position="175"/>
    </location>
</feature>
<evidence type="ECO:0000256" key="4">
    <source>
        <dbReference type="ARBA" id="ARBA00023128"/>
    </source>
</evidence>
<dbReference type="Gene3D" id="3.40.50.10190">
    <property type="entry name" value="BRCT domain"/>
    <property type="match status" value="1"/>
</dbReference>
<evidence type="ECO:0000259" key="6">
    <source>
        <dbReference type="PROSITE" id="PS50172"/>
    </source>
</evidence>
<dbReference type="SUPFAM" id="SSF52113">
    <property type="entry name" value="BRCT domain"/>
    <property type="match status" value="1"/>
</dbReference>
<dbReference type="InterPro" id="IPR031991">
    <property type="entry name" value="Rev1_C"/>
</dbReference>
<dbReference type="Pfam" id="PF14377">
    <property type="entry name" value="UBM"/>
    <property type="match status" value="3"/>
</dbReference>
<gene>
    <name evidence="8" type="ORF">PPNO1_LOCUS6244</name>
</gene>
<reference evidence="8" key="1">
    <citation type="submission" date="2022-11" db="EMBL/GenBank/DDBJ databases">
        <authorList>
            <person name="Scott C."/>
            <person name="Bruce N."/>
        </authorList>
    </citation>
    <scope>NUCLEOTIDE SEQUENCE</scope>
</reference>
<evidence type="ECO:0000256" key="5">
    <source>
        <dbReference type="SAM" id="MobiDB-lite"/>
    </source>
</evidence>
<dbReference type="InterPro" id="IPR001126">
    <property type="entry name" value="UmuC"/>
</dbReference>
<dbReference type="Pfam" id="PF00817">
    <property type="entry name" value="IMS"/>
    <property type="match status" value="1"/>
</dbReference>
<dbReference type="InterPro" id="IPR001357">
    <property type="entry name" value="BRCT_dom"/>
</dbReference>
<comment type="subcellular location">
    <subcellularLocation>
        <location evidence="1">Mitochondrion</location>
    </subcellularLocation>
</comment>
<evidence type="ECO:0000259" key="7">
    <source>
        <dbReference type="PROSITE" id="PS50173"/>
    </source>
</evidence>
<feature type="compositionally biased region" description="Polar residues" evidence="5">
    <location>
        <begin position="548"/>
        <end position="561"/>
    </location>
</feature>
<dbReference type="InterPro" id="IPR025527">
    <property type="entry name" value="HUWE1/Rev1_UBM"/>
</dbReference>
<dbReference type="Gene3D" id="1.10.150.20">
    <property type="entry name" value="5' to 3' exonuclease, C-terminal subdomain"/>
    <property type="match status" value="1"/>
</dbReference>
<evidence type="ECO:0000313" key="8">
    <source>
        <dbReference type="EMBL" id="CAI4216591.1"/>
    </source>
</evidence>
<dbReference type="AlphaFoldDB" id="A0A9P1H614"/>
<dbReference type="Pfam" id="PF16727">
    <property type="entry name" value="REV1_C"/>
    <property type="match status" value="1"/>
</dbReference>
<dbReference type="CDD" id="cd17719">
    <property type="entry name" value="BRCT_Rev1"/>
    <property type="match status" value="1"/>
</dbReference>
<accession>A0A9P1H614</accession>
<dbReference type="GO" id="GO:0017125">
    <property type="term" value="F:deoxycytidyl transferase activity"/>
    <property type="evidence" value="ECO:0007669"/>
    <property type="project" value="TreeGrafter"/>
</dbReference>
<evidence type="ECO:0000313" key="9">
    <source>
        <dbReference type="Proteomes" id="UP000838763"/>
    </source>
</evidence>
<dbReference type="OrthoDB" id="427711at2759"/>
<dbReference type="FunFam" id="3.40.50.10190:FF:000011">
    <property type="entry name" value="DNA repair protein REV1"/>
    <property type="match status" value="1"/>
</dbReference>
<dbReference type="GO" id="GO:0006281">
    <property type="term" value="P:DNA repair"/>
    <property type="evidence" value="ECO:0007669"/>
    <property type="project" value="InterPro"/>
</dbReference>